<evidence type="ECO:0000313" key="2">
    <source>
        <dbReference type="Proteomes" id="UP001318860"/>
    </source>
</evidence>
<dbReference type="Gene3D" id="1.20.190.20">
    <property type="entry name" value="14-3-3 domain"/>
    <property type="match status" value="1"/>
</dbReference>
<evidence type="ECO:0000313" key="1">
    <source>
        <dbReference type="EMBL" id="KAK6127557.1"/>
    </source>
</evidence>
<protein>
    <submittedName>
        <fullName evidence="1">Uncharacterized protein</fullName>
    </submittedName>
</protein>
<accession>A0ABR0UZH1</accession>
<reference evidence="1 2" key="1">
    <citation type="journal article" date="2021" name="Comput. Struct. Biotechnol. J.">
        <title>De novo genome assembly of the potent medicinal plant Rehmannia glutinosa using nanopore technology.</title>
        <authorList>
            <person name="Ma L."/>
            <person name="Dong C."/>
            <person name="Song C."/>
            <person name="Wang X."/>
            <person name="Zheng X."/>
            <person name="Niu Y."/>
            <person name="Chen S."/>
            <person name="Feng W."/>
        </authorList>
    </citation>
    <scope>NUCLEOTIDE SEQUENCE [LARGE SCALE GENOMIC DNA]</scope>
    <source>
        <strain evidence="1">DH-2019</strain>
    </source>
</reference>
<sequence>MIYVYTVFDINGADYINGFCFHGNDAAAKNSNLETEVVYFPEQRNMENLWEQVFSDGTPSMFNLLVLPPPPQWGPTLDKHEFEEGGVLYDRKVYLFGHTEPEYVFFQGQERFVLVPVVVAVVAAFPPFDKVLTESVENAELEIVPMNQLKLSWVPYIPPEERNSSVERLRESQIFILTCSQRRTGIKHLNLGRQNQFENYTPYFYPPLQEEQSSVLICPIDPIPVLCLFNWERDELEEFTDKLIEGEELPAGQKEFFMDFVEKEVRKAKMDNRKFDEITTYFGRAHQFMEKVSASLHLKEELTVEDCNMLFVAYKNVIGAERREAVEGTLNVYKAVENVRRRLNNERGILSQVVAAFPPFDKVLTESVENAELEIVPMNQLKLSWVPYIPPEERNSSVERLRESQIFILTCSQRRTGIKHLNLGRQNQFENYTPYFYPPLQEEQSSVLICPIDPIPVLCLFNWEQDELEEFTDKLIEGKELPAGQKEFFMDLVEKEVRKAKMDNRKKNEARNKAIDEMSAEKRAAFGNIRFYKFYPMPTANTPDISMFKCDEITTYFGRAHQEEEHVPIIGCSSIRNMATTTTAAPPQSPNPAPLHCLGTFTPPYCTSFVSLPSHLRPP</sequence>
<dbReference type="PANTHER" id="PTHR33704">
    <property type="entry name" value="PROTEIN HEAT INTOLERANT 4-RELATED"/>
    <property type="match status" value="1"/>
</dbReference>
<dbReference type="Proteomes" id="UP001318860">
    <property type="component" value="Unassembled WGS sequence"/>
</dbReference>
<name>A0ABR0UZH1_REHGL</name>
<organism evidence="1 2">
    <name type="scientific">Rehmannia glutinosa</name>
    <name type="common">Chinese foxglove</name>
    <dbReference type="NCBI Taxonomy" id="99300"/>
    <lineage>
        <taxon>Eukaryota</taxon>
        <taxon>Viridiplantae</taxon>
        <taxon>Streptophyta</taxon>
        <taxon>Embryophyta</taxon>
        <taxon>Tracheophyta</taxon>
        <taxon>Spermatophyta</taxon>
        <taxon>Magnoliopsida</taxon>
        <taxon>eudicotyledons</taxon>
        <taxon>Gunneridae</taxon>
        <taxon>Pentapetalae</taxon>
        <taxon>asterids</taxon>
        <taxon>lamiids</taxon>
        <taxon>Lamiales</taxon>
        <taxon>Orobanchaceae</taxon>
        <taxon>Rehmannieae</taxon>
        <taxon>Rehmannia</taxon>
    </lineage>
</organism>
<dbReference type="SUPFAM" id="SSF48445">
    <property type="entry name" value="14-3-3 protein"/>
    <property type="match status" value="1"/>
</dbReference>
<dbReference type="PANTHER" id="PTHR33704:SF1">
    <property type="entry name" value="PROTEIN HEAT INTOLERANT 4-RELATED"/>
    <property type="match status" value="1"/>
</dbReference>
<dbReference type="EMBL" id="JABTTQ020001874">
    <property type="protein sequence ID" value="KAK6127557.1"/>
    <property type="molecule type" value="Genomic_DNA"/>
</dbReference>
<gene>
    <name evidence="1" type="ORF">DH2020_038715</name>
</gene>
<dbReference type="InterPro" id="IPR036815">
    <property type="entry name" value="14-3-3_dom_sf"/>
</dbReference>
<keyword evidence="2" id="KW-1185">Reference proteome</keyword>
<comment type="caution">
    <text evidence="1">The sequence shown here is derived from an EMBL/GenBank/DDBJ whole genome shotgun (WGS) entry which is preliminary data.</text>
</comment>
<dbReference type="InterPro" id="IPR039313">
    <property type="entry name" value="HIT4"/>
</dbReference>
<proteinExistence type="predicted"/>